<dbReference type="Pfam" id="PF02002">
    <property type="entry name" value="TFIIE_alpha"/>
    <property type="match status" value="1"/>
</dbReference>
<keyword evidence="3" id="KW-0804">Transcription</keyword>
<feature type="region of interest" description="Disordered" evidence="4">
    <location>
        <begin position="22"/>
        <end position="49"/>
    </location>
</feature>
<dbReference type="InterPro" id="IPR017919">
    <property type="entry name" value="TFIIE/TFIIEa_HTH"/>
</dbReference>
<dbReference type="Pfam" id="PF11521">
    <property type="entry name" value="TFIIE-A_C"/>
    <property type="match status" value="1"/>
</dbReference>
<dbReference type="SUPFAM" id="SSF57783">
    <property type="entry name" value="Zinc beta-ribbon"/>
    <property type="match status" value="1"/>
</dbReference>
<reference evidence="6" key="1">
    <citation type="submission" date="2022-06" db="EMBL/GenBank/DDBJ databases">
        <authorList>
            <person name="Berger JAMES D."/>
            <person name="Berger JAMES D."/>
        </authorList>
    </citation>
    <scope>NUCLEOTIDE SEQUENCE [LARGE SCALE GENOMIC DNA]</scope>
</reference>
<dbReference type="WBParaSite" id="TREG1_6250.1">
    <property type="protein sequence ID" value="TREG1_6250.1"/>
    <property type="gene ID" value="TREG1_6250"/>
</dbReference>
<dbReference type="Proteomes" id="UP000050795">
    <property type="component" value="Unassembled WGS sequence"/>
</dbReference>
<proteinExistence type="inferred from homology"/>
<feature type="compositionally biased region" description="Polar residues" evidence="4">
    <location>
        <begin position="260"/>
        <end position="272"/>
    </location>
</feature>
<dbReference type="Gene3D" id="6.10.140.1250">
    <property type="match status" value="1"/>
</dbReference>
<dbReference type="GO" id="GO:0005673">
    <property type="term" value="C:transcription factor TFIIE complex"/>
    <property type="evidence" value="ECO:0007669"/>
    <property type="project" value="TreeGrafter"/>
</dbReference>
<feature type="compositionally biased region" description="Polar residues" evidence="4">
    <location>
        <begin position="427"/>
        <end position="456"/>
    </location>
</feature>
<dbReference type="PROSITE" id="PS51344">
    <property type="entry name" value="HTH_TFE_IIE"/>
    <property type="match status" value="1"/>
</dbReference>
<dbReference type="InterPro" id="IPR021600">
    <property type="entry name" value="TFIIE_asu_C"/>
</dbReference>
<evidence type="ECO:0000313" key="6">
    <source>
        <dbReference type="Proteomes" id="UP000050795"/>
    </source>
</evidence>
<evidence type="ECO:0000256" key="3">
    <source>
        <dbReference type="ARBA" id="ARBA00023163"/>
    </source>
</evidence>
<evidence type="ECO:0000256" key="1">
    <source>
        <dbReference type="ARBA" id="ARBA00008947"/>
    </source>
</evidence>
<sequence length="510" mass="57188">MSTAVNTSASVLSNRVKSVVHSESLPTKVKQSSTNPLCHTPDTTSNQKDPSKVPICLIKLVRSIVRTFYTREHSLIVDMLVRNTIMKEDDLCQRLRFERKQLRQYLHTLKCDQFIKSKLQLETDTDGKTTKITHYFIDYKLFVNVVKYRLDLMQRRLETEQRQSTSRASFKCSSCRTTYTDLEVDRLMDLTNPGKLLCVYCRREVREEEDNASRTDARALIAKFHHQVRDPIDMMLRECDAIHLSPAILEPEFRRLDPLNDNTDGTQNSSQYVGLDTMDSGESNKRNLSTFGPTENSVRIVLSGNSSSLTQSVKERPIWMSDSTISLNPTTANGDPESQPTVFPSTTDLHPSHTSEDSVTQTLAPGRVPSAYGSNSSTVTNNSGSQSKLTDTGSSDANMTNATSGASTASGDIMQLLLVHERRGMPTHNTSKTNSNRNNPQKLPAQSNLSTSTDNKSVVDLKSKKFEVVVGGQTMMYLDITPAIVRTMTKEERTEYVRVGKLMYSNIMLE</sequence>
<dbReference type="PANTHER" id="PTHR13097">
    <property type="entry name" value="TRANSCRIPTION INITIATION FACTOR IIE, ALPHA SUBUNIT"/>
    <property type="match status" value="1"/>
</dbReference>
<evidence type="ECO:0000259" key="5">
    <source>
        <dbReference type="PROSITE" id="PS51344"/>
    </source>
</evidence>
<keyword evidence="2" id="KW-0805">Transcription regulation</keyword>
<protein>
    <recommendedName>
        <fullName evidence="5">HTH TFE/IIEalpha-type domain-containing protein</fullName>
    </recommendedName>
</protein>
<dbReference type="InterPro" id="IPR039997">
    <property type="entry name" value="TFE"/>
</dbReference>
<dbReference type="InterPro" id="IPR013083">
    <property type="entry name" value="Znf_RING/FYVE/PHD"/>
</dbReference>
<feature type="compositionally biased region" description="Low complexity" evidence="4">
    <location>
        <begin position="373"/>
        <end position="387"/>
    </location>
</feature>
<dbReference type="Gene3D" id="3.30.40.10">
    <property type="entry name" value="Zinc/RING finger domain, C3HC4 (zinc finger)"/>
    <property type="match status" value="1"/>
</dbReference>
<dbReference type="PANTHER" id="PTHR13097:SF7">
    <property type="entry name" value="GENERAL TRANSCRIPTION FACTOR IIE SUBUNIT 1"/>
    <property type="match status" value="1"/>
</dbReference>
<feature type="compositionally biased region" description="Polar residues" evidence="4">
    <location>
        <begin position="321"/>
        <end position="349"/>
    </location>
</feature>
<accession>A0AA85JWT0</accession>
<evidence type="ECO:0000313" key="7">
    <source>
        <dbReference type="WBParaSite" id="TREG1_6250.1"/>
    </source>
</evidence>
<dbReference type="SMART" id="SM00531">
    <property type="entry name" value="TFIIE"/>
    <property type="match status" value="1"/>
</dbReference>
<organism evidence="6 7">
    <name type="scientific">Trichobilharzia regenti</name>
    <name type="common">Nasal bird schistosome</name>
    <dbReference type="NCBI Taxonomy" id="157069"/>
    <lineage>
        <taxon>Eukaryota</taxon>
        <taxon>Metazoa</taxon>
        <taxon>Spiralia</taxon>
        <taxon>Lophotrochozoa</taxon>
        <taxon>Platyhelminthes</taxon>
        <taxon>Trematoda</taxon>
        <taxon>Digenea</taxon>
        <taxon>Strigeidida</taxon>
        <taxon>Schistosomatoidea</taxon>
        <taxon>Schistosomatidae</taxon>
        <taxon>Trichobilharzia</taxon>
    </lineage>
</organism>
<comment type="similarity">
    <text evidence="1">Belongs to the TFIIE alpha subunit family.</text>
</comment>
<feature type="domain" description="HTH TFE/IIEalpha-type" evidence="5">
    <location>
        <begin position="57"/>
        <end position="147"/>
    </location>
</feature>
<feature type="region of interest" description="Disordered" evidence="4">
    <location>
        <begin position="258"/>
        <end position="292"/>
    </location>
</feature>
<keyword evidence="6" id="KW-1185">Reference proteome</keyword>
<feature type="region of interest" description="Disordered" evidence="4">
    <location>
        <begin position="425"/>
        <end position="457"/>
    </location>
</feature>
<feature type="region of interest" description="Disordered" evidence="4">
    <location>
        <begin position="320"/>
        <end position="411"/>
    </location>
</feature>
<dbReference type="InterPro" id="IPR024550">
    <property type="entry name" value="TFIIEa/SarR/Rpc3_HTH_dom"/>
</dbReference>
<reference evidence="7" key="2">
    <citation type="submission" date="2023-11" db="UniProtKB">
        <authorList>
            <consortium name="WormBaseParasite"/>
        </authorList>
    </citation>
    <scope>IDENTIFICATION</scope>
</reference>
<evidence type="ECO:0000256" key="4">
    <source>
        <dbReference type="SAM" id="MobiDB-lite"/>
    </source>
</evidence>
<name>A0AA85JWT0_TRIRE</name>
<feature type="compositionally biased region" description="Polar residues" evidence="4">
    <location>
        <begin position="388"/>
        <end position="410"/>
    </location>
</feature>
<feature type="compositionally biased region" description="Polar residues" evidence="4">
    <location>
        <begin position="29"/>
        <end position="48"/>
    </location>
</feature>
<dbReference type="AlphaFoldDB" id="A0AA85JWT0"/>
<evidence type="ECO:0000256" key="2">
    <source>
        <dbReference type="ARBA" id="ARBA00023015"/>
    </source>
</evidence>
<dbReference type="InterPro" id="IPR002853">
    <property type="entry name" value="TFIIE_asu"/>
</dbReference>
<dbReference type="GO" id="GO:0006367">
    <property type="term" value="P:transcription initiation at RNA polymerase II promoter"/>
    <property type="evidence" value="ECO:0007669"/>
    <property type="project" value="InterPro"/>
</dbReference>